<organism evidence="1">
    <name type="scientific">Serratia phage Kevin</name>
    <dbReference type="NCBI Taxonomy" id="3161161"/>
    <lineage>
        <taxon>Viruses</taxon>
        <taxon>Duplodnaviria</taxon>
        <taxon>Heunggongvirae</taxon>
        <taxon>Uroviricota</taxon>
        <taxon>Caudoviricetes</taxon>
        <taxon>Pantevenvirales</taxon>
        <taxon>Ackermannviridae</taxon>
        <taxon>Miltonvirus</taxon>
    </lineage>
</organism>
<reference evidence="1" key="1">
    <citation type="submission" date="2024-06" db="EMBL/GenBank/DDBJ databases">
        <authorList>
            <person name="Melgar S."/>
            <person name="Ryabinky S."/>
            <person name="Merugu K."/>
            <person name="Desisa B."/>
            <person name="Truong H."/>
            <person name="Jamal R."/>
            <person name="Sandhu A."/>
            <person name="Johnson A."/>
        </authorList>
    </citation>
    <scope>NUCLEOTIDE SEQUENCE</scope>
</reference>
<sequence length="751" mass="80374">MSLSDFTRPGPNINDSEPGYYKRRGTFFAGAIVFTPQDVVYHTGDWYCYTGEIPSNGLKVAPNSTPDVNWKNVGDATVINKTVGSWNELKRTPPRFAGQTVTMISYYSDPSSVGWLGPRGGKPFVAVKGNMADDGGFICVPTGVSGWYWKAMVDELNLFDFGVKVSDRQANVLNETSAELQRAINSSIANKLPLVSSLYVRRSGYAVGQSLYINKGIDISGIKEMRGNYALIYKASEFVGAKPRIDDDVVGCGYVVLNMNCDWGDTGKIYGTSYGEQQLGCITDYSLEGRVKAKPMNGQIHTASGSNFEMLASIGAYGYGVRLADTYDSIVQDVRSLFCGYVDQVAGIERYGLSLNSYTKAASTSRVDETNAVTVLGLMAHNCYDVAWNVSGTKNNVVRVHEEGTYVTTTWRATPTNNFNNNGYGYCNSVFASQGGALGSVSVLPDSSSTFPHVFTFMGWANTLDSFAGQNVGVSAGYSVFGGTIGSVQCTGGLYMVANARTTVSHISVAGDVTVRDDSSTILGGNITGNLGVAGNAKFSRVVVNGTTNVTNGYPTLDSCHFNGSLSVSGGEPAISNCRAVNSATFSSDALVTNTRFMSTLTVTGSPAVQLDNCRVAGAVVSSSDEFTVSNSRFSTTFSGAGRINHTQIVGNISTSDGKNLWLSSVTCLGSLAINGQDVRLYVQRGRYDRIDFTSGCQGTWEFSPAPYVNTSISGWVLPTIVTGYGRQTTNPQTMKTYTLVGGTWAEYTTH</sequence>
<name>A0AAU8KWB2_9CAUD</name>
<evidence type="ECO:0000313" key="1">
    <source>
        <dbReference type="EMBL" id="XCN27904.1"/>
    </source>
</evidence>
<protein>
    <submittedName>
        <fullName evidence="1">Tail spike protein</fullName>
    </submittedName>
</protein>
<proteinExistence type="predicted"/>
<dbReference type="EMBL" id="PP869623">
    <property type="protein sequence ID" value="XCN27904.1"/>
    <property type="molecule type" value="Genomic_DNA"/>
</dbReference>
<accession>A0AAU8KWB2</accession>
<dbReference type="Gene3D" id="2.10.10.80">
    <property type="match status" value="1"/>
</dbReference>